<reference evidence="7" key="2">
    <citation type="submission" date="2020-09" db="EMBL/GenBank/DDBJ databases">
        <authorList>
            <person name="Sun Q."/>
            <person name="Zhou Y."/>
        </authorList>
    </citation>
    <scope>NUCLEOTIDE SEQUENCE</scope>
    <source>
        <strain evidence="7">CGMCC 1.15085</strain>
    </source>
</reference>
<keyword evidence="2" id="KW-0805">Transcription regulation</keyword>
<accession>A0A916TB45</accession>
<dbReference type="EMBL" id="BMHI01000004">
    <property type="protein sequence ID" value="GGB37141.1"/>
    <property type="molecule type" value="Genomic_DNA"/>
</dbReference>
<evidence type="ECO:0000256" key="4">
    <source>
        <dbReference type="ARBA" id="ARBA00023125"/>
    </source>
</evidence>
<sequence>MMSDANPIETSSRDLGDLVCAAQAGSTMAMQALLTELTPYVGRLCGPIALDEGPDAAQNALIIVLRDLRQLREPAALRGWVRTIAVREAVRVARRGRRDVPAELPDVPAPGDPQLAADVRAVLDRLSPAHRAVLVLRDLEGLDEAAAAELLAIPAGTVKSRLHRARRSFRQEWER</sequence>
<protein>
    <submittedName>
        <fullName evidence="7">DNA-directed RNA polymerase sigma-70 factor</fullName>
    </submittedName>
</protein>
<dbReference type="SUPFAM" id="SSF88659">
    <property type="entry name" value="Sigma3 and sigma4 domains of RNA polymerase sigma factors"/>
    <property type="match status" value="1"/>
</dbReference>
<dbReference type="InterPro" id="IPR013324">
    <property type="entry name" value="RNA_pol_sigma_r3/r4-like"/>
</dbReference>
<evidence type="ECO:0000256" key="2">
    <source>
        <dbReference type="ARBA" id="ARBA00023015"/>
    </source>
</evidence>
<feature type="domain" description="RNA polymerase sigma factor 70 region 4 type 2" evidence="6">
    <location>
        <begin position="118"/>
        <end position="167"/>
    </location>
</feature>
<dbReference type="Gene3D" id="1.10.10.10">
    <property type="entry name" value="Winged helix-like DNA-binding domain superfamily/Winged helix DNA-binding domain"/>
    <property type="match status" value="1"/>
</dbReference>
<keyword evidence="3" id="KW-0731">Sigma factor</keyword>
<dbReference type="InterPro" id="IPR036388">
    <property type="entry name" value="WH-like_DNA-bd_sf"/>
</dbReference>
<evidence type="ECO:0000256" key="1">
    <source>
        <dbReference type="ARBA" id="ARBA00010641"/>
    </source>
</evidence>
<name>A0A916TB45_9MICO</name>
<keyword evidence="5" id="KW-0804">Transcription</keyword>
<reference evidence="7" key="1">
    <citation type="journal article" date="2014" name="Int. J. Syst. Evol. Microbiol.">
        <title>Complete genome sequence of Corynebacterium casei LMG S-19264T (=DSM 44701T), isolated from a smear-ripened cheese.</title>
        <authorList>
            <consortium name="US DOE Joint Genome Institute (JGI-PGF)"/>
            <person name="Walter F."/>
            <person name="Albersmeier A."/>
            <person name="Kalinowski J."/>
            <person name="Ruckert C."/>
        </authorList>
    </citation>
    <scope>NUCLEOTIDE SEQUENCE</scope>
    <source>
        <strain evidence="7">CGMCC 1.15085</strain>
    </source>
</reference>
<dbReference type="Gene3D" id="1.10.1740.10">
    <property type="match status" value="1"/>
</dbReference>
<dbReference type="NCBIfam" id="TIGR02937">
    <property type="entry name" value="sigma70-ECF"/>
    <property type="match status" value="1"/>
</dbReference>
<comment type="similarity">
    <text evidence="1">Belongs to the sigma-70 factor family. ECF subfamily.</text>
</comment>
<dbReference type="Proteomes" id="UP000636793">
    <property type="component" value="Unassembled WGS sequence"/>
</dbReference>
<dbReference type="GO" id="GO:0016987">
    <property type="term" value="F:sigma factor activity"/>
    <property type="evidence" value="ECO:0007669"/>
    <property type="project" value="UniProtKB-KW"/>
</dbReference>
<dbReference type="AlphaFoldDB" id="A0A916TB45"/>
<evidence type="ECO:0000313" key="8">
    <source>
        <dbReference type="Proteomes" id="UP000636793"/>
    </source>
</evidence>
<dbReference type="CDD" id="cd06171">
    <property type="entry name" value="Sigma70_r4"/>
    <property type="match status" value="1"/>
</dbReference>
<dbReference type="SUPFAM" id="SSF88946">
    <property type="entry name" value="Sigma2 domain of RNA polymerase sigma factors"/>
    <property type="match status" value="1"/>
</dbReference>
<evidence type="ECO:0000313" key="7">
    <source>
        <dbReference type="EMBL" id="GGB37141.1"/>
    </source>
</evidence>
<dbReference type="Pfam" id="PF08281">
    <property type="entry name" value="Sigma70_r4_2"/>
    <property type="match status" value="1"/>
</dbReference>
<evidence type="ECO:0000259" key="6">
    <source>
        <dbReference type="Pfam" id="PF08281"/>
    </source>
</evidence>
<dbReference type="GO" id="GO:0003677">
    <property type="term" value="F:DNA binding"/>
    <property type="evidence" value="ECO:0007669"/>
    <property type="project" value="UniProtKB-KW"/>
</dbReference>
<evidence type="ECO:0000256" key="5">
    <source>
        <dbReference type="ARBA" id="ARBA00023163"/>
    </source>
</evidence>
<dbReference type="GO" id="GO:0000428">
    <property type="term" value="C:DNA-directed RNA polymerase complex"/>
    <property type="evidence" value="ECO:0007669"/>
    <property type="project" value="UniProtKB-KW"/>
</dbReference>
<dbReference type="PANTHER" id="PTHR43133:SF8">
    <property type="entry name" value="RNA POLYMERASE SIGMA FACTOR HI_1459-RELATED"/>
    <property type="match status" value="1"/>
</dbReference>
<proteinExistence type="inferred from homology"/>
<dbReference type="PANTHER" id="PTHR43133">
    <property type="entry name" value="RNA POLYMERASE ECF-TYPE SIGMA FACTO"/>
    <property type="match status" value="1"/>
</dbReference>
<dbReference type="InterPro" id="IPR013249">
    <property type="entry name" value="RNA_pol_sigma70_r4_t2"/>
</dbReference>
<evidence type="ECO:0000256" key="3">
    <source>
        <dbReference type="ARBA" id="ARBA00023082"/>
    </source>
</evidence>
<comment type="caution">
    <text evidence="7">The sequence shown here is derived from an EMBL/GenBank/DDBJ whole genome shotgun (WGS) entry which is preliminary data.</text>
</comment>
<gene>
    <name evidence="7" type="primary">rpoE</name>
    <name evidence="7" type="ORF">GCM10011492_29880</name>
</gene>
<organism evidence="7 8">
    <name type="scientific">Flexivirga endophytica</name>
    <dbReference type="NCBI Taxonomy" id="1849103"/>
    <lineage>
        <taxon>Bacteria</taxon>
        <taxon>Bacillati</taxon>
        <taxon>Actinomycetota</taxon>
        <taxon>Actinomycetes</taxon>
        <taxon>Micrococcales</taxon>
        <taxon>Dermacoccaceae</taxon>
        <taxon>Flexivirga</taxon>
    </lineage>
</organism>
<keyword evidence="8" id="KW-1185">Reference proteome</keyword>
<dbReference type="InterPro" id="IPR014284">
    <property type="entry name" value="RNA_pol_sigma-70_dom"/>
</dbReference>
<keyword evidence="7" id="KW-0240">DNA-directed RNA polymerase</keyword>
<keyword evidence="4" id="KW-0238">DNA-binding</keyword>
<dbReference type="GO" id="GO:0006352">
    <property type="term" value="P:DNA-templated transcription initiation"/>
    <property type="evidence" value="ECO:0007669"/>
    <property type="project" value="InterPro"/>
</dbReference>
<dbReference type="InterPro" id="IPR039425">
    <property type="entry name" value="RNA_pol_sigma-70-like"/>
</dbReference>
<dbReference type="InterPro" id="IPR013325">
    <property type="entry name" value="RNA_pol_sigma_r2"/>
</dbReference>